<protein>
    <submittedName>
        <fullName evidence="10">Transporter, SSS family</fullName>
    </submittedName>
</protein>
<sequence length="547" mass="59562">MEGSYQYGGWVLVGLGIYMVLMLLVGWYASKKVQGTEDYLVAGRRLGLFLCTGTLFATWFGSGTCMGGAGNAYIFGNQGVIFDPWGAALCLFLAGFFFARLMRRGRYLTLVDLFQLRYGNGMGILSAISLTVAEMGWVGAQLVGFGTIIHFFSGLPLGWGIAISTLILVVYTYLGGMWSVTLTDVFQMIILTVGMIVMLVVAVPLAGGWGEIFSSHTSNMMELPTWSFLPEKGDAGFLYYTGYVGWFYWLAAWMAIGLGSIPAQDLMQRTLSAKDEKVASYSSYLAGLLYVTVGMMPVVIGLIYFKLNPNLGPEDALNKILLFMATDHLNPFFAVVFVSALVAALMSSSDSAILAASSMVGYNAYKILKPDVTTEQTLKATRIAVPIVTGISLILALYFEAIYNLMVISWSVLLVSLFAPYVAAYFWKGANRLGALASYVAGFVAWIVGYYAYLPMTLEANKVSPDCLPPETFASVATTVEGVGQVYFDWAMWDALYISSVWALIASVVALVVVSLLTRSMDPPMPLVDIDGEPMPVRNWMGIFGKA</sequence>
<feature type="transmembrane region" description="Helical" evidence="9">
    <location>
        <begin position="383"/>
        <end position="401"/>
    </location>
</feature>
<evidence type="ECO:0000256" key="8">
    <source>
        <dbReference type="RuleBase" id="RU362091"/>
    </source>
</evidence>
<dbReference type="InterPro" id="IPR018212">
    <property type="entry name" value="Na/solute_symporter_CS"/>
</dbReference>
<keyword evidence="7 9" id="KW-0472">Membrane</keyword>
<feature type="transmembrane region" description="Helical" evidence="9">
    <location>
        <begin position="85"/>
        <end position="102"/>
    </location>
</feature>
<evidence type="ECO:0000313" key="11">
    <source>
        <dbReference type="Proteomes" id="UP000184076"/>
    </source>
</evidence>
<name>A0A1M5A5A3_9BACT</name>
<feature type="transmembrane region" description="Helical" evidence="9">
    <location>
        <begin position="433"/>
        <end position="453"/>
    </location>
</feature>
<reference evidence="11" key="1">
    <citation type="submission" date="2016-11" db="EMBL/GenBank/DDBJ databases">
        <authorList>
            <person name="Varghese N."/>
            <person name="Submissions S."/>
        </authorList>
    </citation>
    <scope>NUCLEOTIDE SEQUENCE [LARGE SCALE GENOMIC DNA]</scope>
    <source>
        <strain evidence="11">DSM 9756</strain>
    </source>
</reference>
<dbReference type="GO" id="GO:0005886">
    <property type="term" value="C:plasma membrane"/>
    <property type="evidence" value="ECO:0007669"/>
    <property type="project" value="TreeGrafter"/>
</dbReference>
<dbReference type="Pfam" id="PF00474">
    <property type="entry name" value="SSF"/>
    <property type="match status" value="1"/>
</dbReference>
<dbReference type="GO" id="GO:0046942">
    <property type="term" value="P:carboxylic acid transport"/>
    <property type="evidence" value="ECO:0007669"/>
    <property type="project" value="UniProtKB-ARBA"/>
</dbReference>
<feature type="transmembrane region" description="Helical" evidence="9">
    <location>
        <begin position="123"/>
        <end position="151"/>
    </location>
</feature>
<accession>A0A1M5A5A3</accession>
<dbReference type="Proteomes" id="UP000184076">
    <property type="component" value="Unassembled WGS sequence"/>
</dbReference>
<evidence type="ECO:0000256" key="5">
    <source>
        <dbReference type="ARBA" id="ARBA00022692"/>
    </source>
</evidence>
<dbReference type="OrthoDB" id="5453731at2"/>
<proteinExistence type="inferred from homology"/>
<evidence type="ECO:0000256" key="2">
    <source>
        <dbReference type="ARBA" id="ARBA00006434"/>
    </source>
</evidence>
<organism evidence="10 11">
    <name type="scientific">Desulfacinum infernum DSM 9756</name>
    <dbReference type="NCBI Taxonomy" id="1121391"/>
    <lineage>
        <taxon>Bacteria</taxon>
        <taxon>Pseudomonadati</taxon>
        <taxon>Thermodesulfobacteriota</taxon>
        <taxon>Syntrophobacteria</taxon>
        <taxon>Syntrophobacterales</taxon>
        <taxon>Syntrophobacteraceae</taxon>
        <taxon>Desulfacinum</taxon>
    </lineage>
</organism>
<evidence type="ECO:0000256" key="7">
    <source>
        <dbReference type="ARBA" id="ARBA00023136"/>
    </source>
</evidence>
<evidence type="ECO:0000313" key="10">
    <source>
        <dbReference type="EMBL" id="SHF25468.1"/>
    </source>
</evidence>
<dbReference type="PROSITE" id="PS50283">
    <property type="entry name" value="NA_SOLUT_SYMP_3"/>
    <property type="match status" value="1"/>
</dbReference>
<feature type="transmembrane region" description="Helical" evidence="9">
    <location>
        <begin position="407"/>
        <end position="426"/>
    </location>
</feature>
<dbReference type="PANTHER" id="PTHR48086:SF7">
    <property type="entry name" value="SODIUM-SOLUTE SYMPORTER-RELATED"/>
    <property type="match status" value="1"/>
</dbReference>
<dbReference type="InterPro" id="IPR038377">
    <property type="entry name" value="Na/Glc_symporter_sf"/>
</dbReference>
<keyword evidence="11" id="KW-1185">Reference proteome</keyword>
<feature type="transmembrane region" description="Helical" evidence="9">
    <location>
        <begin position="188"/>
        <end position="210"/>
    </location>
</feature>
<comment type="subcellular location">
    <subcellularLocation>
        <location evidence="1">Membrane</location>
        <topology evidence="1">Multi-pass membrane protein</topology>
    </subcellularLocation>
</comment>
<evidence type="ECO:0000256" key="3">
    <source>
        <dbReference type="ARBA" id="ARBA00022448"/>
    </source>
</evidence>
<dbReference type="Gene3D" id="1.20.1730.10">
    <property type="entry name" value="Sodium/glucose cotransporter"/>
    <property type="match status" value="1"/>
</dbReference>
<keyword evidence="4" id="KW-1003">Cell membrane</keyword>
<evidence type="ECO:0000256" key="1">
    <source>
        <dbReference type="ARBA" id="ARBA00004141"/>
    </source>
</evidence>
<feature type="transmembrane region" description="Helical" evidence="9">
    <location>
        <begin position="157"/>
        <end position="176"/>
    </location>
</feature>
<dbReference type="AlphaFoldDB" id="A0A1M5A5A3"/>
<keyword evidence="3" id="KW-0813">Transport</keyword>
<keyword evidence="6 9" id="KW-1133">Transmembrane helix</keyword>
<dbReference type="InterPro" id="IPR050277">
    <property type="entry name" value="Sodium:Solute_Symporter"/>
</dbReference>
<dbReference type="RefSeq" id="WP_073038501.1">
    <property type="nucleotide sequence ID" value="NZ_FQVB01000013.1"/>
</dbReference>
<feature type="transmembrane region" description="Helical" evidence="9">
    <location>
        <begin position="246"/>
        <end position="263"/>
    </location>
</feature>
<gene>
    <name evidence="10" type="ORF">SAMN02745206_01639</name>
</gene>
<keyword evidence="5 9" id="KW-0812">Transmembrane</keyword>
<feature type="transmembrane region" description="Helical" evidence="9">
    <location>
        <begin position="6"/>
        <end position="28"/>
    </location>
</feature>
<dbReference type="PROSITE" id="PS00456">
    <property type="entry name" value="NA_SOLUT_SYMP_1"/>
    <property type="match status" value="1"/>
</dbReference>
<feature type="transmembrane region" description="Helical" evidence="9">
    <location>
        <begin position="495"/>
        <end position="517"/>
    </location>
</feature>
<dbReference type="EMBL" id="FQVB01000013">
    <property type="protein sequence ID" value="SHF25468.1"/>
    <property type="molecule type" value="Genomic_DNA"/>
</dbReference>
<feature type="transmembrane region" description="Helical" evidence="9">
    <location>
        <begin position="48"/>
        <end position="73"/>
    </location>
</feature>
<evidence type="ECO:0000256" key="6">
    <source>
        <dbReference type="ARBA" id="ARBA00022989"/>
    </source>
</evidence>
<dbReference type="InterPro" id="IPR001734">
    <property type="entry name" value="Na/solute_symporter"/>
</dbReference>
<comment type="similarity">
    <text evidence="2 8">Belongs to the sodium:solute symporter (SSF) (TC 2.A.21) family.</text>
</comment>
<evidence type="ECO:0000256" key="9">
    <source>
        <dbReference type="SAM" id="Phobius"/>
    </source>
</evidence>
<dbReference type="PANTHER" id="PTHR48086">
    <property type="entry name" value="SODIUM/PROLINE SYMPORTER-RELATED"/>
    <property type="match status" value="1"/>
</dbReference>
<feature type="transmembrane region" description="Helical" evidence="9">
    <location>
        <begin position="284"/>
        <end position="305"/>
    </location>
</feature>
<dbReference type="GO" id="GO:0022857">
    <property type="term" value="F:transmembrane transporter activity"/>
    <property type="evidence" value="ECO:0007669"/>
    <property type="project" value="InterPro"/>
</dbReference>
<dbReference type="STRING" id="1121391.SAMN02745206_01639"/>
<dbReference type="CDD" id="cd11474">
    <property type="entry name" value="SLC5sbd_CHT"/>
    <property type="match status" value="1"/>
</dbReference>
<evidence type="ECO:0000256" key="4">
    <source>
        <dbReference type="ARBA" id="ARBA00022475"/>
    </source>
</evidence>